<gene>
    <name evidence="2" type="ORF">UFOVP1626_55</name>
</gene>
<evidence type="ECO:0000313" key="2">
    <source>
        <dbReference type="EMBL" id="CAB4220891.1"/>
    </source>
</evidence>
<dbReference type="EMBL" id="LR797493">
    <property type="protein sequence ID" value="CAB4220891.1"/>
    <property type="molecule type" value="Genomic_DNA"/>
</dbReference>
<dbReference type="InterPro" id="IPR006640">
    <property type="entry name" value="SprT-like_domain"/>
</dbReference>
<dbReference type="Pfam" id="PF10263">
    <property type="entry name" value="SprT-like"/>
    <property type="match status" value="1"/>
</dbReference>
<feature type="domain" description="SprT-like" evidence="1">
    <location>
        <begin position="48"/>
        <end position="117"/>
    </location>
</feature>
<organism evidence="2">
    <name type="scientific">uncultured Caudovirales phage</name>
    <dbReference type="NCBI Taxonomy" id="2100421"/>
    <lineage>
        <taxon>Viruses</taxon>
        <taxon>Duplodnaviria</taxon>
        <taxon>Heunggongvirae</taxon>
        <taxon>Uroviricota</taxon>
        <taxon>Caudoviricetes</taxon>
        <taxon>Peduoviridae</taxon>
        <taxon>Maltschvirus</taxon>
        <taxon>Maltschvirus maltsch</taxon>
    </lineage>
</organism>
<proteinExistence type="predicted"/>
<evidence type="ECO:0000259" key="1">
    <source>
        <dbReference type="Pfam" id="PF10263"/>
    </source>
</evidence>
<accession>A0A6J5T1L9</accession>
<reference evidence="2" key="1">
    <citation type="submission" date="2020-05" db="EMBL/GenBank/DDBJ databases">
        <authorList>
            <person name="Chiriac C."/>
            <person name="Salcher M."/>
            <person name="Ghai R."/>
            <person name="Kavagutti S V."/>
        </authorList>
    </citation>
    <scope>NUCLEOTIDE SEQUENCE</scope>
</reference>
<name>A0A6J5T1L9_9CAUD</name>
<protein>
    <submittedName>
        <fullName evidence="2">SprT-like</fullName>
    </submittedName>
</protein>
<dbReference type="GO" id="GO:0006950">
    <property type="term" value="P:response to stress"/>
    <property type="evidence" value="ECO:0007669"/>
    <property type="project" value="UniProtKB-ARBA"/>
</dbReference>
<sequence length="194" mass="20931">MTTNLTREQWLSQATEELRALFKQHGDTIPTQVRSSCGFPSKSALASKNRRIGECWSSAASADSHAEIFISPTISDSARVLDILAHELIHAVHPGDGHGKKFGKTARAIGLEGKLTATVAGPQFTAWAEPVLARLGAYPHADLVPSNAQKKQTTRMLKCHCPECGYTVRVAGKWLEAMGAPMCPEHGTMDIEGV</sequence>